<dbReference type="Proteomes" id="UP000000657">
    <property type="component" value="Chromosome"/>
</dbReference>
<dbReference type="AlphaFoldDB" id="Q0RSQ6"/>
<dbReference type="HOGENOM" id="CLU_039613_6_0_11"/>
<keyword evidence="7" id="KW-1185">Reference proteome</keyword>
<name>Q0RSQ6_FRAAA</name>
<evidence type="ECO:0000313" key="6">
    <source>
        <dbReference type="EMBL" id="CAJ59401.1"/>
    </source>
</evidence>
<keyword evidence="4" id="KW-0804">Transcription</keyword>
<dbReference type="GO" id="GO:0003700">
    <property type="term" value="F:DNA-binding transcription factor activity"/>
    <property type="evidence" value="ECO:0007669"/>
    <property type="project" value="InterPro"/>
</dbReference>
<organism evidence="6 7">
    <name type="scientific">Frankia alni (strain DSM 45986 / CECT 9034 / ACN14a)</name>
    <dbReference type="NCBI Taxonomy" id="326424"/>
    <lineage>
        <taxon>Bacteria</taxon>
        <taxon>Bacillati</taxon>
        <taxon>Actinomycetota</taxon>
        <taxon>Actinomycetes</taxon>
        <taxon>Frankiales</taxon>
        <taxon>Frankiaceae</taxon>
        <taxon>Frankia</taxon>
    </lineage>
</organism>
<evidence type="ECO:0000256" key="2">
    <source>
        <dbReference type="ARBA" id="ARBA00023015"/>
    </source>
</evidence>
<evidence type="ECO:0000256" key="3">
    <source>
        <dbReference type="ARBA" id="ARBA00023125"/>
    </source>
</evidence>
<evidence type="ECO:0000313" key="7">
    <source>
        <dbReference type="Proteomes" id="UP000000657"/>
    </source>
</evidence>
<dbReference type="InterPro" id="IPR000847">
    <property type="entry name" value="LysR_HTH_N"/>
</dbReference>
<evidence type="ECO:0000256" key="4">
    <source>
        <dbReference type="ARBA" id="ARBA00023163"/>
    </source>
</evidence>
<keyword evidence="2" id="KW-0805">Transcription regulation</keyword>
<dbReference type="PANTHER" id="PTHR30346">
    <property type="entry name" value="TRANSCRIPTIONAL DUAL REGULATOR HCAR-RELATED"/>
    <property type="match status" value="1"/>
</dbReference>
<evidence type="ECO:0000259" key="5">
    <source>
        <dbReference type="PROSITE" id="PS50931"/>
    </source>
</evidence>
<dbReference type="InterPro" id="IPR036388">
    <property type="entry name" value="WH-like_DNA-bd_sf"/>
</dbReference>
<keyword evidence="3" id="KW-0238">DNA-binding</keyword>
<dbReference type="eggNOG" id="COG0583">
    <property type="taxonomic scope" value="Bacteria"/>
</dbReference>
<dbReference type="PROSITE" id="PS50931">
    <property type="entry name" value="HTH_LYSR"/>
    <property type="match status" value="1"/>
</dbReference>
<dbReference type="Gene3D" id="3.40.190.10">
    <property type="entry name" value="Periplasmic binding protein-like II"/>
    <property type="match status" value="2"/>
</dbReference>
<dbReference type="STRING" id="326424.FRAAL0731"/>
<gene>
    <name evidence="6" type="ordered locus">FRAAL0731</name>
</gene>
<dbReference type="Pfam" id="PF03466">
    <property type="entry name" value="LysR_substrate"/>
    <property type="match status" value="1"/>
</dbReference>
<protein>
    <submittedName>
        <fullName evidence="6">LysR-family transcriptional regulator</fullName>
    </submittedName>
</protein>
<sequence>MIPRISAGAFAVHLIFPHTTAKISYMIDVRRLRILRELDSRGTVVATAAALHLTPSAVSQQLAALAKETGVRLLDPAGRRVRLTPAARVLLGHADVLFAQLERAEADLAAFDEGRVGSVAVAAFTTAISGIVVPAMSALRESRPRLRMSVSDDAEPACFDLLLAGDLDLAISITHPGAESLDERLLQIPLVDDPLDVALPAAHPYAAAAAVPLEVLGGEDFISSRAGTPCHEVTHAACAAAGFVPRVRHRCDDYSAIQGLIAAGCGVGLIPRLAKLSSTPRVALRPIAGVPPIRPIFAAVRRGSQQAPHLSATLAAIVAAARSPGLYAAVPASP</sequence>
<evidence type="ECO:0000256" key="1">
    <source>
        <dbReference type="ARBA" id="ARBA00009437"/>
    </source>
</evidence>
<dbReference type="EMBL" id="CT573213">
    <property type="protein sequence ID" value="CAJ59401.1"/>
    <property type="molecule type" value="Genomic_DNA"/>
</dbReference>
<dbReference type="Gene3D" id="1.10.10.10">
    <property type="entry name" value="Winged helix-like DNA-binding domain superfamily/Winged helix DNA-binding domain"/>
    <property type="match status" value="1"/>
</dbReference>
<feature type="domain" description="HTH lysR-type" evidence="5">
    <location>
        <begin position="27"/>
        <end position="84"/>
    </location>
</feature>
<proteinExistence type="inferred from homology"/>
<accession>Q0RSQ6</accession>
<dbReference type="SUPFAM" id="SSF53850">
    <property type="entry name" value="Periplasmic binding protein-like II"/>
    <property type="match status" value="1"/>
</dbReference>
<dbReference type="GO" id="GO:0032993">
    <property type="term" value="C:protein-DNA complex"/>
    <property type="evidence" value="ECO:0007669"/>
    <property type="project" value="TreeGrafter"/>
</dbReference>
<reference evidence="6 7" key="1">
    <citation type="journal article" date="2007" name="Genome Res.">
        <title>Genome characteristics of facultatively symbiotic Frankia sp. strains reflect host range and host plant biogeography.</title>
        <authorList>
            <person name="Normand P."/>
            <person name="Lapierre P."/>
            <person name="Tisa L.S."/>
            <person name="Gogarten J.P."/>
            <person name="Alloisio N."/>
            <person name="Bagnarol E."/>
            <person name="Bassi C.A."/>
            <person name="Berry A.M."/>
            <person name="Bickhart D.M."/>
            <person name="Choisne N."/>
            <person name="Couloux A."/>
            <person name="Cournoyer B."/>
            <person name="Cruveiller S."/>
            <person name="Daubin V."/>
            <person name="Demange N."/>
            <person name="Francino M.P."/>
            <person name="Goltsman E."/>
            <person name="Huang Y."/>
            <person name="Kopp O.R."/>
            <person name="Labarre L."/>
            <person name="Lapidus A."/>
            <person name="Lavire C."/>
            <person name="Marechal J."/>
            <person name="Martinez M."/>
            <person name="Mastronunzio J.E."/>
            <person name="Mullin B.C."/>
            <person name="Niemann J."/>
            <person name="Pujic P."/>
            <person name="Rawnsley T."/>
            <person name="Rouy Z."/>
            <person name="Schenowitz C."/>
            <person name="Sellstedt A."/>
            <person name="Tavares F."/>
            <person name="Tomkins J.P."/>
            <person name="Vallenet D."/>
            <person name="Valverde C."/>
            <person name="Wall L.G."/>
            <person name="Wang Y."/>
            <person name="Medigue C."/>
            <person name="Benson D.R."/>
        </authorList>
    </citation>
    <scope>NUCLEOTIDE SEQUENCE [LARGE SCALE GENOMIC DNA]</scope>
    <source>
        <strain evidence="7">DSM 45986 / CECT 9034 / ACN14a</strain>
    </source>
</reference>
<dbReference type="KEGG" id="fal:FRAAL0731"/>
<dbReference type="InterPro" id="IPR036390">
    <property type="entry name" value="WH_DNA-bd_sf"/>
</dbReference>
<comment type="similarity">
    <text evidence="1">Belongs to the LysR transcriptional regulatory family.</text>
</comment>
<dbReference type="SUPFAM" id="SSF46785">
    <property type="entry name" value="Winged helix' DNA-binding domain"/>
    <property type="match status" value="1"/>
</dbReference>
<dbReference type="PANTHER" id="PTHR30346:SF29">
    <property type="entry name" value="LYSR SUBSTRATE-BINDING"/>
    <property type="match status" value="1"/>
</dbReference>
<dbReference type="InterPro" id="IPR005119">
    <property type="entry name" value="LysR_subst-bd"/>
</dbReference>
<dbReference type="GO" id="GO:0003677">
    <property type="term" value="F:DNA binding"/>
    <property type="evidence" value="ECO:0007669"/>
    <property type="project" value="UniProtKB-KW"/>
</dbReference>
<dbReference type="Pfam" id="PF00126">
    <property type="entry name" value="HTH_1"/>
    <property type="match status" value="1"/>
</dbReference>